<gene>
    <name evidence="2" type="primary">RvY_10339-1</name>
    <name evidence="2" type="synonym">RvY_10339.1</name>
    <name evidence="2" type="ORF">RvY_10339</name>
</gene>
<comment type="caution">
    <text evidence="2">The sequence shown here is derived from an EMBL/GenBank/DDBJ whole genome shotgun (WGS) entry which is preliminary data.</text>
</comment>
<protein>
    <recommendedName>
        <fullName evidence="1">Ig-like domain-containing protein</fullName>
    </recommendedName>
</protein>
<dbReference type="InterPro" id="IPR013783">
    <property type="entry name" value="Ig-like_fold"/>
</dbReference>
<dbReference type="AlphaFoldDB" id="A0A1D1VEW6"/>
<dbReference type="EMBL" id="BDGG01000005">
    <property type="protein sequence ID" value="GAU99315.1"/>
    <property type="molecule type" value="Genomic_DNA"/>
</dbReference>
<dbReference type="Gene3D" id="2.60.40.10">
    <property type="entry name" value="Immunoglobulins"/>
    <property type="match status" value="1"/>
</dbReference>
<evidence type="ECO:0000313" key="2">
    <source>
        <dbReference type="EMBL" id="GAU99315.1"/>
    </source>
</evidence>
<keyword evidence="3" id="KW-1185">Reference proteome</keyword>
<accession>A0A1D1VEW6</accession>
<proteinExistence type="predicted"/>
<reference evidence="2 3" key="1">
    <citation type="journal article" date="2016" name="Nat. Commun.">
        <title>Extremotolerant tardigrade genome and improved radiotolerance of human cultured cells by tardigrade-unique protein.</title>
        <authorList>
            <person name="Hashimoto T."/>
            <person name="Horikawa D.D."/>
            <person name="Saito Y."/>
            <person name="Kuwahara H."/>
            <person name="Kozuka-Hata H."/>
            <person name="Shin-I T."/>
            <person name="Minakuchi Y."/>
            <person name="Ohishi K."/>
            <person name="Motoyama A."/>
            <person name="Aizu T."/>
            <person name="Enomoto A."/>
            <person name="Kondo K."/>
            <person name="Tanaka S."/>
            <person name="Hara Y."/>
            <person name="Koshikawa S."/>
            <person name="Sagara H."/>
            <person name="Miura T."/>
            <person name="Yokobori S."/>
            <person name="Miyagawa K."/>
            <person name="Suzuki Y."/>
            <person name="Kubo T."/>
            <person name="Oyama M."/>
            <person name="Kohara Y."/>
            <person name="Fujiyama A."/>
            <person name="Arakawa K."/>
            <person name="Katayama T."/>
            <person name="Toyoda A."/>
            <person name="Kunieda T."/>
        </authorList>
    </citation>
    <scope>NUCLEOTIDE SEQUENCE [LARGE SCALE GENOMIC DNA]</scope>
    <source>
        <strain evidence="2 3">YOKOZUNA-1</strain>
    </source>
</reference>
<sequence length="381" mass="40883">MDSVKQLTIASFIIIVVTVLVVRGAQLTPTQVVQVIDVPATAHHQRDWERVALGEEVRSSCLQVSQTWMRNGAKVAEKGDVSQTGTALIIKNFSEAYAGRYDCVEPDGVIGKSYTFYQNVSISDDTPAEVELTEGMIGGIACQILGGGNLSKTLYRVENSSSRPVDFVNGNFEWTRKVEKGDAGLYVCSGTQTIEGDSKTVNKTIVVRVTFAPEILPVDVLVSGDYPDRSITLSCPVVAVPAASLRWFNVSSGTEQELSEAALIVDGNVTFPMSNSTDTVVKCTATNAVGDSSRIFTVPHFEPNRENVYPNVTSTYKNVKIGHGIKGENGTIVVAALAYKFDTNGQDVAVATKGPSSQMNSAAASRFSAFLGLLLMVVFAF</sequence>
<dbReference type="InterPro" id="IPR007110">
    <property type="entry name" value="Ig-like_dom"/>
</dbReference>
<organism evidence="2 3">
    <name type="scientific">Ramazzottius varieornatus</name>
    <name type="common">Water bear</name>
    <name type="synonym">Tardigrade</name>
    <dbReference type="NCBI Taxonomy" id="947166"/>
    <lineage>
        <taxon>Eukaryota</taxon>
        <taxon>Metazoa</taxon>
        <taxon>Ecdysozoa</taxon>
        <taxon>Tardigrada</taxon>
        <taxon>Eutardigrada</taxon>
        <taxon>Parachela</taxon>
        <taxon>Hypsibioidea</taxon>
        <taxon>Ramazzottiidae</taxon>
        <taxon>Ramazzottius</taxon>
    </lineage>
</organism>
<name>A0A1D1VEW6_RAMVA</name>
<evidence type="ECO:0000313" key="3">
    <source>
        <dbReference type="Proteomes" id="UP000186922"/>
    </source>
</evidence>
<dbReference type="Proteomes" id="UP000186922">
    <property type="component" value="Unassembled WGS sequence"/>
</dbReference>
<dbReference type="SUPFAM" id="SSF48726">
    <property type="entry name" value="Immunoglobulin"/>
    <property type="match status" value="1"/>
</dbReference>
<feature type="domain" description="Ig-like" evidence="1">
    <location>
        <begin position="213"/>
        <end position="297"/>
    </location>
</feature>
<evidence type="ECO:0000259" key="1">
    <source>
        <dbReference type="PROSITE" id="PS50835"/>
    </source>
</evidence>
<dbReference type="InterPro" id="IPR036179">
    <property type="entry name" value="Ig-like_dom_sf"/>
</dbReference>
<dbReference type="OrthoDB" id="6132459at2759"/>
<dbReference type="PROSITE" id="PS50835">
    <property type="entry name" value="IG_LIKE"/>
    <property type="match status" value="1"/>
</dbReference>